<keyword evidence="3" id="KW-1185">Reference proteome</keyword>
<accession>A0AAD7C465</accession>
<evidence type="ECO:0000256" key="1">
    <source>
        <dbReference type="SAM" id="MobiDB-lite"/>
    </source>
</evidence>
<reference evidence="2" key="1">
    <citation type="submission" date="2023-03" db="EMBL/GenBank/DDBJ databases">
        <title>Massive genome expansion in bonnet fungi (Mycena s.s.) driven by repeated elements and novel gene families across ecological guilds.</title>
        <authorList>
            <consortium name="Lawrence Berkeley National Laboratory"/>
            <person name="Harder C.B."/>
            <person name="Miyauchi S."/>
            <person name="Viragh M."/>
            <person name="Kuo A."/>
            <person name="Thoen E."/>
            <person name="Andreopoulos B."/>
            <person name="Lu D."/>
            <person name="Skrede I."/>
            <person name="Drula E."/>
            <person name="Henrissat B."/>
            <person name="Morin E."/>
            <person name="Kohler A."/>
            <person name="Barry K."/>
            <person name="LaButti K."/>
            <person name="Morin E."/>
            <person name="Salamov A."/>
            <person name="Lipzen A."/>
            <person name="Mereny Z."/>
            <person name="Hegedus B."/>
            <person name="Baldrian P."/>
            <person name="Stursova M."/>
            <person name="Weitz H."/>
            <person name="Taylor A."/>
            <person name="Grigoriev I.V."/>
            <person name="Nagy L.G."/>
            <person name="Martin F."/>
            <person name="Kauserud H."/>
        </authorList>
    </citation>
    <scope>NUCLEOTIDE SEQUENCE</scope>
    <source>
        <strain evidence="2">9284</strain>
    </source>
</reference>
<feature type="compositionally biased region" description="Low complexity" evidence="1">
    <location>
        <begin position="55"/>
        <end position="70"/>
    </location>
</feature>
<protein>
    <submittedName>
        <fullName evidence="2">Uncharacterized protein</fullName>
    </submittedName>
</protein>
<feature type="compositionally biased region" description="Low complexity" evidence="1">
    <location>
        <begin position="392"/>
        <end position="410"/>
    </location>
</feature>
<feature type="region of interest" description="Disordered" evidence="1">
    <location>
        <begin position="37"/>
        <end position="96"/>
    </location>
</feature>
<sequence>MAVTAGQSDAAGSAIARPQLARQETELLMSYYQSPLADQGIGYPTRPHHHRRTLSGDSGSTSSSDYSSGSDHSEPQVQSSTRRASAPSAGGSDRRRLAIVQMDTVQESEPKTSSVRARRGLETRLDGLALVAPPDASPNSYAYLSQPSSAPPIPRSEETTKDKTHNRSASEAASHPLRTKSSRDVGIVGTSAVQSPRKPRLQITSETLLPVPPIFQEPHSSRASTPANCSPLFPPPKRRSTDISVHTPEIGQPKDIHVPVASPVVVNLGPDASLRVGSSTFDRHSPALQARFPFGHSQPLAYISTGVHAIAGPLPAPPRAIVNIDPSSPPPPRPPRMHSPPPRRKGDHLASVSAVLSSGSSSPSTSRSISPAPPIDVTSSGEEETLHRREGAFSPSTISTTPSTSPSEYSPAPPPVAPAIDGMIPAVSKESPAVSSAPQMETLPERSPAEEWTYVSRDLTASPSYSDEVESQDHVSWESFSPRQSHERGDGHGATPSPPPKSLRNSLTANFKRFSSLPRTPSPSHNSLSRSSSYRSRGPSSPPASVVPLPTRAPLVKSISRNPPAMSCADIVTRKSAQERCALYAQKINELYVHDCGLSKWVLDAHFRVSIPSNQRAAFSPTTPRSQVRHVSRSSMQSEATFPRRPDAMVATDLSTKPADIAPTAPTIPYPALSPRGTGANVLPSSMRMLGATSPTPSSKAGTFFSSLGRKSSMSKKERPNPMALALGSATTTRLVKPPPAVKNNPRPVVLTNAPVVPGGPRAPPNRAMRTQSIMAGSPFSSNASMSVSDHMSRRPSLFTPSTSSSSEARSTVSGASRGSPDFDRQVDKLADLLPQADRTVLAGYLRRCGQDIVAIGQYLEDEKNGTLRRD</sequence>
<dbReference type="AlphaFoldDB" id="A0AAD7C465"/>
<dbReference type="Proteomes" id="UP001221142">
    <property type="component" value="Unassembled WGS sequence"/>
</dbReference>
<feature type="compositionally biased region" description="Polar residues" evidence="1">
    <location>
        <begin position="617"/>
        <end position="626"/>
    </location>
</feature>
<feature type="region of interest" description="Disordered" evidence="1">
    <location>
        <begin position="217"/>
        <end position="239"/>
    </location>
</feature>
<feature type="region of interest" description="Disordered" evidence="1">
    <location>
        <begin position="318"/>
        <end position="549"/>
    </location>
</feature>
<feature type="compositionally biased region" description="Low complexity" evidence="1">
    <location>
        <begin position="522"/>
        <end position="539"/>
    </location>
</feature>
<evidence type="ECO:0000313" key="2">
    <source>
        <dbReference type="EMBL" id="KAJ7638574.1"/>
    </source>
</evidence>
<feature type="compositionally biased region" description="Pro residues" evidence="1">
    <location>
        <begin position="327"/>
        <end position="340"/>
    </location>
</feature>
<feature type="compositionally biased region" description="Basic and acidic residues" evidence="1">
    <location>
        <begin position="155"/>
        <end position="165"/>
    </location>
</feature>
<feature type="compositionally biased region" description="Polar residues" evidence="1">
    <location>
        <begin position="769"/>
        <end position="790"/>
    </location>
</feature>
<organism evidence="2 3">
    <name type="scientific">Roridomyces roridus</name>
    <dbReference type="NCBI Taxonomy" id="1738132"/>
    <lineage>
        <taxon>Eukaryota</taxon>
        <taxon>Fungi</taxon>
        <taxon>Dikarya</taxon>
        <taxon>Basidiomycota</taxon>
        <taxon>Agaricomycotina</taxon>
        <taxon>Agaricomycetes</taxon>
        <taxon>Agaricomycetidae</taxon>
        <taxon>Agaricales</taxon>
        <taxon>Marasmiineae</taxon>
        <taxon>Mycenaceae</taxon>
        <taxon>Roridomyces</taxon>
    </lineage>
</organism>
<feature type="compositionally biased region" description="Low complexity" evidence="1">
    <location>
        <begin position="350"/>
        <end position="370"/>
    </location>
</feature>
<feature type="region of interest" description="Disordered" evidence="1">
    <location>
        <begin position="617"/>
        <end position="642"/>
    </location>
</feature>
<feature type="compositionally biased region" description="Polar residues" evidence="1">
    <location>
        <begin position="137"/>
        <end position="148"/>
    </location>
</feature>
<gene>
    <name evidence="2" type="ORF">FB45DRAFT_1023352</name>
</gene>
<evidence type="ECO:0000313" key="3">
    <source>
        <dbReference type="Proteomes" id="UP001221142"/>
    </source>
</evidence>
<proteinExistence type="predicted"/>
<feature type="region of interest" description="Disordered" evidence="1">
    <location>
        <begin position="735"/>
        <end position="824"/>
    </location>
</feature>
<feature type="region of interest" description="Disordered" evidence="1">
    <location>
        <begin position="129"/>
        <end position="198"/>
    </location>
</feature>
<name>A0AAD7C465_9AGAR</name>
<feature type="compositionally biased region" description="Low complexity" evidence="1">
    <location>
        <begin position="795"/>
        <end position="817"/>
    </location>
</feature>
<dbReference type="EMBL" id="JARKIF010000005">
    <property type="protein sequence ID" value="KAJ7638574.1"/>
    <property type="molecule type" value="Genomic_DNA"/>
</dbReference>
<comment type="caution">
    <text evidence="2">The sequence shown here is derived from an EMBL/GenBank/DDBJ whole genome shotgun (WGS) entry which is preliminary data.</text>
</comment>